<evidence type="ECO:0000313" key="1">
    <source>
        <dbReference type="EMBL" id="GBM57247.1"/>
    </source>
</evidence>
<evidence type="ECO:0000313" key="2">
    <source>
        <dbReference type="Proteomes" id="UP000499080"/>
    </source>
</evidence>
<dbReference type="Proteomes" id="UP000499080">
    <property type="component" value="Unassembled WGS sequence"/>
</dbReference>
<dbReference type="OrthoDB" id="6437744at2759"/>
<accession>A0A4Y2GVU6</accession>
<protein>
    <recommendedName>
        <fullName evidence="3">DUF4219 domain-containing protein</fullName>
    </recommendedName>
</protein>
<reference evidence="1 2" key="1">
    <citation type="journal article" date="2019" name="Sci. Rep.">
        <title>Orb-weaving spider Araneus ventricosus genome elucidates the spidroin gene catalogue.</title>
        <authorList>
            <person name="Kono N."/>
            <person name="Nakamura H."/>
            <person name="Ohtoshi R."/>
            <person name="Moran D.A.P."/>
            <person name="Shinohara A."/>
            <person name="Yoshida Y."/>
            <person name="Fujiwara M."/>
            <person name="Mori M."/>
            <person name="Tomita M."/>
            <person name="Arakawa K."/>
        </authorList>
    </citation>
    <scope>NUCLEOTIDE SEQUENCE [LARGE SCALE GENOMIC DNA]</scope>
</reference>
<gene>
    <name evidence="1" type="ORF">AVEN_33487_1</name>
</gene>
<sequence>MDDSNYTTWKDDMKDLLIDRGCLSFVIGEEEPFPEKATEKERFEHDCRWQRCYTTIYKGIGRKFLPLIRHRFTDGKQAWDILKSNFEPTSTVRLAVLLDEFFKLKFNPEEETIGIFCKRVSERQTQVKEAGFLNS</sequence>
<evidence type="ECO:0008006" key="3">
    <source>
        <dbReference type="Google" id="ProtNLM"/>
    </source>
</evidence>
<proteinExistence type="predicted"/>
<comment type="caution">
    <text evidence="1">The sequence shown here is derived from an EMBL/GenBank/DDBJ whole genome shotgun (WGS) entry which is preliminary data.</text>
</comment>
<dbReference type="EMBL" id="BGPR01001585">
    <property type="protein sequence ID" value="GBM57247.1"/>
    <property type="molecule type" value="Genomic_DNA"/>
</dbReference>
<dbReference type="Pfam" id="PF14223">
    <property type="entry name" value="Retrotran_gag_2"/>
    <property type="match status" value="1"/>
</dbReference>
<organism evidence="1 2">
    <name type="scientific">Araneus ventricosus</name>
    <name type="common">Orbweaver spider</name>
    <name type="synonym">Epeira ventricosa</name>
    <dbReference type="NCBI Taxonomy" id="182803"/>
    <lineage>
        <taxon>Eukaryota</taxon>
        <taxon>Metazoa</taxon>
        <taxon>Ecdysozoa</taxon>
        <taxon>Arthropoda</taxon>
        <taxon>Chelicerata</taxon>
        <taxon>Arachnida</taxon>
        <taxon>Araneae</taxon>
        <taxon>Araneomorphae</taxon>
        <taxon>Entelegynae</taxon>
        <taxon>Araneoidea</taxon>
        <taxon>Araneidae</taxon>
        <taxon>Araneus</taxon>
    </lineage>
</organism>
<name>A0A4Y2GVU6_ARAVE</name>
<keyword evidence="2" id="KW-1185">Reference proteome</keyword>
<dbReference type="AlphaFoldDB" id="A0A4Y2GVU6"/>